<dbReference type="Gene3D" id="3.40.50.720">
    <property type="entry name" value="NAD(P)-binding Rossmann-like Domain"/>
    <property type="match status" value="1"/>
</dbReference>
<proteinExistence type="inferred from homology"/>
<name>A0A8K0NRB9_9TREE</name>
<evidence type="ECO:0000313" key="5">
    <source>
        <dbReference type="Proteomes" id="UP000812966"/>
    </source>
</evidence>
<keyword evidence="2" id="KW-0521">NADP</keyword>
<comment type="similarity">
    <text evidence="1">Belongs to the short-chain dehydrogenases/reductases (SDR) family.</text>
</comment>
<organism evidence="4 5">
    <name type="scientific">Filobasidium floriforme</name>
    <dbReference type="NCBI Taxonomy" id="5210"/>
    <lineage>
        <taxon>Eukaryota</taxon>
        <taxon>Fungi</taxon>
        <taxon>Dikarya</taxon>
        <taxon>Basidiomycota</taxon>
        <taxon>Agaricomycotina</taxon>
        <taxon>Tremellomycetes</taxon>
        <taxon>Filobasidiales</taxon>
        <taxon>Filobasidiaceae</taxon>
        <taxon>Filobasidium</taxon>
    </lineage>
</organism>
<dbReference type="Proteomes" id="UP000812966">
    <property type="component" value="Unassembled WGS sequence"/>
</dbReference>
<dbReference type="PRINTS" id="PR00081">
    <property type="entry name" value="GDHRDH"/>
</dbReference>
<dbReference type="GO" id="GO:0005737">
    <property type="term" value="C:cytoplasm"/>
    <property type="evidence" value="ECO:0007669"/>
    <property type="project" value="TreeGrafter"/>
</dbReference>
<dbReference type="Pfam" id="PF00106">
    <property type="entry name" value="adh_short"/>
    <property type="match status" value="1"/>
</dbReference>
<keyword evidence="5" id="KW-1185">Reference proteome</keyword>
<evidence type="ECO:0000256" key="3">
    <source>
        <dbReference type="ARBA" id="ARBA00023002"/>
    </source>
</evidence>
<gene>
    <name evidence="4" type="ORF">FFLO_02921</name>
</gene>
<dbReference type="InterPro" id="IPR051468">
    <property type="entry name" value="Fungal_SecMetab_SDRs"/>
</dbReference>
<dbReference type="PANTHER" id="PTHR43544:SF7">
    <property type="entry name" value="NADB-LER2"/>
    <property type="match status" value="1"/>
</dbReference>
<dbReference type="EMBL" id="JABELV010000050">
    <property type="protein sequence ID" value="KAG7553636.1"/>
    <property type="molecule type" value="Genomic_DNA"/>
</dbReference>
<reference evidence="4" key="1">
    <citation type="submission" date="2020-04" db="EMBL/GenBank/DDBJ databases">
        <title>Analysis of mating type loci in Filobasidium floriforme.</title>
        <authorList>
            <person name="Nowrousian M."/>
        </authorList>
    </citation>
    <scope>NUCLEOTIDE SEQUENCE</scope>
    <source>
        <strain evidence="4">CBS 6242</strain>
    </source>
</reference>
<dbReference type="AlphaFoldDB" id="A0A8K0NRB9"/>
<sequence>MLSVTGANRGVGLALVQDLLEHKPSAVVFAGVRKIDSLKTGDKLKDLADKYGDRLNLVQLSSTSVEDAREVGKVILDKAGKLDVVIANAGIMTGHSPILSVPLEDMRNHFEVNTLGPLILFQGTAQALFKSQSPKFAVISSGGASLGQLFDQPITAYATSKVGVNMIAARINQEHEKENLAAFALHPGVVETDMSAGHEFSPDFKIITPQESAQSILKYVDGATRSSAGGKFWSAPDDAEIPW</sequence>
<evidence type="ECO:0000256" key="2">
    <source>
        <dbReference type="ARBA" id="ARBA00022857"/>
    </source>
</evidence>
<dbReference type="SUPFAM" id="SSF51735">
    <property type="entry name" value="NAD(P)-binding Rossmann-fold domains"/>
    <property type="match status" value="1"/>
</dbReference>
<comment type="caution">
    <text evidence="4">The sequence shown here is derived from an EMBL/GenBank/DDBJ whole genome shotgun (WGS) entry which is preliminary data.</text>
</comment>
<dbReference type="InterPro" id="IPR036291">
    <property type="entry name" value="NAD(P)-bd_dom_sf"/>
</dbReference>
<accession>A0A8K0NRB9</accession>
<protein>
    <recommendedName>
        <fullName evidence="6">NAD(P)-binding protein</fullName>
    </recommendedName>
</protein>
<keyword evidence="3" id="KW-0560">Oxidoreductase</keyword>
<evidence type="ECO:0000256" key="1">
    <source>
        <dbReference type="ARBA" id="ARBA00006484"/>
    </source>
</evidence>
<dbReference type="GO" id="GO:0016491">
    <property type="term" value="F:oxidoreductase activity"/>
    <property type="evidence" value="ECO:0007669"/>
    <property type="project" value="UniProtKB-KW"/>
</dbReference>
<dbReference type="PANTHER" id="PTHR43544">
    <property type="entry name" value="SHORT-CHAIN DEHYDROGENASE/REDUCTASE"/>
    <property type="match status" value="1"/>
</dbReference>
<dbReference type="InterPro" id="IPR002347">
    <property type="entry name" value="SDR_fam"/>
</dbReference>
<evidence type="ECO:0000313" key="4">
    <source>
        <dbReference type="EMBL" id="KAG7553636.1"/>
    </source>
</evidence>
<evidence type="ECO:0008006" key="6">
    <source>
        <dbReference type="Google" id="ProtNLM"/>
    </source>
</evidence>